<dbReference type="InterPro" id="IPR015797">
    <property type="entry name" value="NUDIX_hydrolase-like_dom_sf"/>
</dbReference>
<dbReference type="Proteomes" id="UP000006900">
    <property type="component" value="Chromosome"/>
</dbReference>
<protein>
    <recommendedName>
        <fullName evidence="3">NUDIX hydrolase</fullName>
    </recommendedName>
</protein>
<accession>A0A0H3MPU8</accession>
<dbReference type="SUPFAM" id="SSF55811">
    <property type="entry name" value="Nudix"/>
    <property type="match status" value="1"/>
</dbReference>
<dbReference type="EMBL" id="FM211192">
    <property type="protein sequence ID" value="CAR70849.1"/>
    <property type="molecule type" value="Genomic_DNA"/>
</dbReference>
<proteinExistence type="predicted"/>
<organism evidence="1 2">
    <name type="scientific">Mycobacterium leprae (strain Br4923)</name>
    <dbReference type="NCBI Taxonomy" id="561304"/>
    <lineage>
        <taxon>Bacteria</taxon>
        <taxon>Bacillati</taxon>
        <taxon>Actinomycetota</taxon>
        <taxon>Actinomycetes</taxon>
        <taxon>Mycobacteriales</taxon>
        <taxon>Mycobacteriaceae</taxon>
        <taxon>Mycobacterium</taxon>
    </lineage>
</organism>
<dbReference type="HOGENOM" id="CLU_2494576_0_0_11"/>
<reference evidence="1 2" key="1">
    <citation type="journal article" date="2009" name="Nat. Genet.">
        <title>Comparative genomic and phylogeographic analysis of Mycobacterium leprae.</title>
        <authorList>
            <person name="Monot M."/>
            <person name="Honore N."/>
            <person name="Garnier T."/>
            <person name="Zidane N."/>
            <person name="Sherafi D."/>
            <person name="Paniz-Mondolfi A."/>
            <person name="Matsuoka M."/>
            <person name="Taylor G.M."/>
            <person name="Donoghue H.D."/>
            <person name="Bouwman A."/>
            <person name="Mays S."/>
            <person name="Watson C."/>
            <person name="Lockwood D."/>
            <person name="Khamispour A."/>
            <person name="Dowlati Y."/>
            <person name="Jianping S."/>
            <person name="Rea T.H."/>
            <person name="Vera-Cabrera L."/>
            <person name="Stefani M.M."/>
            <person name="Banu S."/>
            <person name="Macdonald M."/>
            <person name="Sapkota B.R."/>
            <person name="Spencer J.S."/>
            <person name="Thomas J."/>
            <person name="Harshman K."/>
            <person name="Singh P."/>
            <person name="Busso P."/>
            <person name="Gattiker A."/>
            <person name="Rougemont J."/>
            <person name="Brennan P.J."/>
            <person name="Cole S.T."/>
        </authorList>
    </citation>
    <scope>NUCLEOTIDE SEQUENCE [LARGE SCALE GENOMIC DNA]</scope>
    <source>
        <strain evidence="2">Br4923</strain>
    </source>
</reference>
<evidence type="ECO:0000313" key="1">
    <source>
        <dbReference type="EMBL" id="CAR70849.1"/>
    </source>
</evidence>
<name>A0A0H3MPU8_MYCLB</name>
<sequence>MALREATKESGVADLRITPELTTIHVHPVTCSLSEPTRHLDLQFVAHALDGVHIVVSDESEALRWWPAEALRPKLTVARKSARRSR</sequence>
<dbReference type="KEGG" id="mlb:MLBr00755"/>
<gene>
    <name evidence="1" type="ordered locus">MLBr00755</name>
</gene>
<dbReference type="Gene3D" id="3.90.79.10">
    <property type="entry name" value="Nucleoside Triphosphate Pyrophosphohydrolase"/>
    <property type="match status" value="1"/>
</dbReference>
<dbReference type="AlphaFoldDB" id="A0A0H3MPU8"/>
<evidence type="ECO:0008006" key="3">
    <source>
        <dbReference type="Google" id="ProtNLM"/>
    </source>
</evidence>
<evidence type="ECO:0000313" key="2">
    <source>
        <dbReference type="Proteomes" id="UP000006900"/>
    </source>
</evidence>